<dbReference type="InterPro" id="IPR025331">
    <property type="entry name" value="TNT"/>
</dbReference>
<evidence type="ECO:0000313" key="3">
    <source>
        <dbReference type="Proteomes" id="UP000440096"/>
    </source>
</evidence>
<keyword evidence="3" id="KW-1185">Reference proteome</keyword>
<gene>
    <name evidence="2" type="ORF">GKO32_19610</name>
</gene>
<accession>A0A6N7YT06</accession>
<reference evidence="2 3" key="1">
    <citation type="submission" date="2019-11" db="EMBL/GenBank/DDBJ databases">
        <title>Draft genome of Amycolatopsis RM579.</title>
        <authorList>
            <person name="Duangmal K."/>
            <person name="Mingma R."/>
        </authorList>
    </citation>
    <scope>NUCLEOTIDE SEQUENCE [LARGE SCALE GENOMIC DNA]</scope>
    <source>
        <strain evidence="2 3">RM579</strain>
    </source>
</reference>
<sequence length="612" mass="67533">MRYRVELTDQPDGLYGVWHGRAFRAEQSTADGTLMLTAAPDEEAPEGFDTTWNSRPAKVIAQDEAEATFTLQTHCLFDDEIFHIAPGSDQGPLTLRWQQQDEERARQLGLVGLTAKAALDEISALWQERHDFPTATRPEPGAGEPEGLVRSIALLVRDILPEGWERVAAQFRQVGEYAEIEIRAVGDGASVSLNAPPQLGQLFKQLRSAMYRPGTGTWFKGTLTLTAPSSFQFDYDTTNEPNWRQSPAGRLTARTYDAELELFPRDRKEVPNWLAAKAGLPLDVTFRHARLPEQPQSLAPEEFRAVLDYLYRAPVVLSRPGRLPDALNPGAPADVPDAFHTDGAWIWPAAVPHYLRKYGIAPEPELLEQIRANTYRVPYLSSELRATAEAEVLGRPHPPAAAVPELDAVTLIDRGGEPTLGLRASEVLAVLERRLAEYGIPPEAYRIGERAEGVWTLNRTKASWEVAGPGDGEPAAFAHVEEAARFLLGSLLLYPARTAEQDTVDWPIVPLRGEPPLNFFRAKRLITLAAGTTVLRYGNEAGNLVHAPSTPFPETSLTPEREQLRETYRLVRAIPVLTGVTLPWGPMPGGAVGYLLPRPIGQHLDSGALERL</sequence>
<feature type="domain" description="TNT" evidence="1">
    <location>
        <begin position="527"/>
        <end position="611"/>
    </location>
</feature>
<dbReference type="InterPro" id="IPR036170">
    <property type="entry name" value="YezG-like_sf"/>
</dbReference>
<protein>
    <submittedName>
        <fullName evidence="2">DUF4237 domain-containing protein</fullName>
    </submittedName>
</protein>
<dbReference type="Proteomes" id="UP000440096">
    <property type="component" value="Unassembled WGS sequence"/>
</dbReference>
<dbReference type="Pfam" id="PF14021">
    <property type="entry name" value="TNT"/>
    <property type="match status" value="1"/>
</dbReference>
<comment type="caution">
    <text evidence="2">The sequence shown here is derived from an EMBL/GenBank/DDBJ whole genome shotgun (WGS) entry which is preliminary data.</text>
</comment>
<evidence type="ECO:0000259" key="1">
    <source>
        <dbReference type="Pfam" id="PF14021"/>
    </source>
</evidence>
<name>A0A6N7YT06_9PSEU</name>
<evidence type="ECO:0000313" key="2">
    <source>
        <dbReference type="EMBL" id="MTD56167.1"/>
    </source>
</evidence>
<dbReference type="AlphaFoldDB" id="A0A6N7YT06"/>
<dbReference type="EMBL" id="WMBA01000030">
    <property type="protein sequence ID" value="MTD56167.1"/>
    <property type="molecule type" value="Genomic_DNA"/>
</dbReference>
<dbReference type="GO" id="GO:0050135">
    <property type="term" value="F:NADP+ nucleosidase activity"/>
    <property type="evidence" value="ECO:0007669"/>
    <property type="project" value="InterPro"/>
</dbReference>
<organism evidence="2 3">
    <name type="scientific">Amycolatopsis pithecellobii</name>
    <dbReference type="NCBI Taxonomy" id="664692"/>
    <lineage>
        <taxon>Bacteria</taxon>
        <taxon>Bacillati</taxon>
        <taxon>Actinomycetota</taxon>
        <taxon>Actinomycetes</taxon>
        <taxon>Pseudonocardiales</taxon>
        <taxon>Pseudonocardiaceae</taxon>
        <taxon>Amycolatopsis</taxon>
    </lineage>
</organism>
<dbReference type="RefSeq" id="WP_312868155.1">
    <property type="nucleotide sequence ID" value="NZ_WMBA01000030.1"/>
</dbReference>
<dbReference type="SUPFAM" id="SSF160424">
    <property type="entry name" value="BH3703-like"/>
    <property type="match status" value="1"/>
</dbReference>
<proteinExistence type="predicted"/>